<evidence type="ECO:0008006" key="4">
    <source>
        <dbReference type="Google" id="ProtNLM"/>
    </source>
</evidence>
<reference evidence="2 3" key="1">
    <citation type="submission" date="2018-09" db="EMBL/GenBank/DDBJ databases">
        <title>A high-quality reference genome of wild soybean provides a powerful tool to mine soybean genomes.</title>
        <authorList>
            <person name="Xie M."/>
            <person name="Chung C.Y.L."/>
            <person name="Li M.-W."/>
            <person name="Wong F.-L."/>
            <person name="Chan T.-F."/>
            <person name="Lam H.-M."/>
        </authorList>
    </citation>
    <scope>NUCLEOTIDE SEQUENCE [LARGE SCALE GENOMIC DNA]</scope>
    <source>
        <strain evidence="3">cv. W05</strain>
        <tissue evidence="2">Hypocotyl of etiolated seedlings</tissue>
    </source>
</reference>
<dbReference type="Proteomes" id="UP000289340">
    <property type="component" value="Chromosome 19"/>
</dbReference>
<gene>
    <name evidence="2" type="ORF">D0Y65_051675</name>
</gene>
<accession>A0A445FH75</accession>
<feature type="chain" id="PRO_5019347211" description="Secreted protein" evidence="1">
    <location>
        <begin position="30"/>
        <end position="109"/>
    </location>
</feature>
<sequence length="109" mass="12686">MTPLMLKRAISTTMMVILIFLMTNQMSHQDRCTCTCEIKARVASCVSSVKRKWWMKNFEGALQRSIRFIKLVMIMGWTQVLYKKVGQERLSALCLMQKFVDLDSLCTKL</sequence>
<keyword evidence="3" id="KW-1185">Reference proteome</keyword>
<keyword evidence="1" id="KW-0732">Signal</keyword>
<feature type="signal peptide" evidence="1">
    <location>
        <begin position="1"/>
        <end position="29"/>
    </location>
</feature>
<comment type="caution">
    <text evidence="2">The sequence shown here is derived from an EMBL/GenBank/DDBJ whole genome shotgun (WGS) entry which is preliminary data.</text>
</comment>
<dbReference type="AlphaFoldDB" id="A0A445FH75"/>
<evidence type="ECO:0000313" key="2">
    <source>
        <dbReference type="EMBL" id="RZB48238.1"/>
    </source>
</evidence>
<organism evidence="2 3">
    <name type="scientific">Glycine soja</name>
    <name type="common">Wild soybean</name>
    <dbReference type="NCBI Taxonomy" id="3848"/>
    <lineage>
        <taxon>Eukaryota</taxon>
        <taxon>Viridiplantae</taxon>
        <taxon>Streptophyta</taxon>
        <taxon>Embryophyta</taxon>
        <taxon>Tracheophyta</taxon>
        <taxon>Spermatophyta</taxon>
        <taxon>Magnoliopsida</taxon>
        <taxon>eudicotyledons</taxon>
        <taxon>Gunneridae</taxon>
        <taxon>Pentapetalae</taxon>
        <taxon>rosids</taxon>
        <taxon>fabids</taxon>
        <taxon>Fabales</taxon>
        <taxon>Fabaceae</taxon>
        <taxon>Papilionoideae</taxon>
        <taxon>50 kb inversion clade</taxon>
        <taxon>NPAAA clade</taxon>
        <taxon>indigoferoid/millettioid clade</taxon>
        <taxon>Phaseoleae</taxon>
        <taxon>Glycine</taxon>
        <taxon>Glycine subgen. Soja</taxon>
    </lineage>
</organism>
<proteinExistence type="predicted"/>
<evidence type="ECO:0000313" key="3">
    <source>
        <dbReference type="Proteomes" id="UP000289340"/>
    </source>
</evidence>
<protein>
    <recommendedName>
        <fullName evidence="4">Secreted protein</fullName>
    </recommendedName>
</protein>
<evidence type="ECO:0000256" key="1">
    <source>
        <dbReference type="SAM" id="SignalP"/>
    </source>
</evidence>
<dbReference type="EMBL" id="QZWG01000019">
    <property type="protein sequence ID" value="RZB48238.1"/>
    <property type="molecule type" value="Genomic_DNA"/>
</dbReference>
<name>A0A445FH75_GLYSO</name>